<comment type="caution">
    <text evidence="2">The sequence shown here is derived from an EMBL/GenBank/DDBJ whole genome shotgun (WGS) entry which is preliminary data.</text>
</comment>
<protein>
    <submittedName>
        <fullName evidence="2">Uncharacterized protein</fullName>
    </submittedName>
</protein>
<evidence type="ECO:0000313" key="3">
    <source>
        <dbReference type="Proteomes" id="UP000317650"/>
    </source>
</evidence>
<sequence>MEGVGTDSAISEKDYNRAQKKSADSGTSRSLLGDASTDGTVVIFQVKATYEVTVLDSTVLHGASSGECSLLGIQHFGHPAMMAPLGALATASKMENEMNYLADHLLAFSIIYQHSQQSQMEFLTVYSASGDGFTTLQDASERFPVNDRLRSGGAIFPHLIRNSGLLGGLSCKSKPPSYSLLSSAGIPRSNSFSTPYATLWTKAGILYESKNGILVLKMIRKFTCYSLELMHTS</sequence>
<name>A0A4S8J8C4_MUSBA</name>
<proteinExistence type="predicted"/>
<dbReference type="EMBL" id="PYDT01000007">
    <property type="protein sequence ID" value="THU56892.1"/>
    <property type="molecule type" value="Genomic_DNA"/>
</dbReference>
<feature type="compositionally biased region" description="Basic and acidic residues" evidence="1">
    <location>
        <begin position="10"/>
        <end position="23"/>
    </location>
</feature>
<dbReference type="AlphaFoldDB" id="A0A4S8J8C4"/>
<accession>A0A4S8J8C4</accession>
<dbReference type="Proteomes" id="UP000317650">
    <property type="component" value="Chromosome 11"/>
</dbReference>
<evidence type="ECO:0000313" key="2">
    <source>
        <dbReference type="EMBL" id="THU56892.1"/>
    </source>
</evidence>
<feature type="region of interest" description="Disordered" evidence="1">
    <location>
        <begin position="1"/>
        <end position="31"/>
    </location>
</feature>
<organism evidence="2 3">
    <name type="scientific">Musa balbisiana</name>
    <name type="common">Banana</name>
    <dbReference type="NCBI Taxonomy" id="52838"/>
    <lineage>
        <taxon>Eukaryota</taxon>
        <taxon>Viridiplantae</taxon>
        <taxon>Streptophyta</taxon>
        <taxon>Embryophyta</taxon>
        <taxon>Tracheophyta</taxon>
        <taxon>Spermatophyta</taxon>
        <taxon>Magnoliopsida</taxon>
        <taxon>Liliopsida</taxon>
        <taxon>Zingiberales</taxon>
        <taxon>Musaceae</taxon>
        <taxon>Musa</taxon>
    </lineage>
</organism>
<gene>
    <name evidence="2" type="ORF">C4D60_Mb11t22000</name>
</gene>
<reference evidence="2 3" key="1">
    <citation type="journal article" date="2019" name="Nat. Plants">
        <title>Genome sequencing of Musa balbisiana reveals subgenome evolution and function divergence in polyploid bananas.</title>
        <authorList>
            <person name="Yao X."/>
        </authorList>
    </citation>
    <scope>NUCLEOTIDE SEQUENCE [LARGE SCALE GENOMIC DNA]</scope>
    <source>
        <strain evidence="3">cv. DH-PKW</strain>
        <tissue evidence="2">Leaves</tissue>
    </source>
</reference>
<keyword evidence="3" id="KW-1185">Reference proteome</keyword>
<evidence type="ECO:0000256" key="1">
    <source>
        <dbReference type="SAM" id="MobiDB-lite"/>
    </source>
</evidence>